<dbReference type="GO" id="GO:0007186">
    <property type="term" value="P:G protein-coupled receptor signaling pathway"/>
    <property type="evidence" value="ECO:0007669"/>
    <property type="project" value="TreeGrafter"/>
</dbReference>
<evidence type="ECO:0008006" key="6">
    <source>
        <dbReference type="Google" id="ProtNLM"/>
    </source>
</evidence>
<dbReference type="GO" id="GO:0001965">
    <property type="term" value="F:G-protein alpha-subunit binding"/>
    <property type="evidence" value="ECO:0007669"/>
    <property type="project" value="TreeGrafter"/>
</dbReference>
<reference evidence="4 5" key="1">
    <citation type="journal article" date="2015" name="Genome Announc.">
        <title>Draft Genome Sequence and Gene Annotation of the Entomopathogenic Fungus Verticillium hemipterigenum.</title>
        <authorList>
            <person name="Horn F."/>
            <person name="Habel A."/>
            <person name="Scharf D.H."/>
            <person name="Dworschak J."/>
            <person name="Brakhage A.A."/>
            <person name="Guthke R."/>
            <person name="Hertweck C."/>
            <person name="Linde J."/>
        </authorList>
    </citation>
    <scope>NUCLEOTIDE SEQUENCE [LARGE SCALE GENOMIC DNA]</scope>
</reference>
<dbReference type="Pfam" id="PF10165">
    <property type="entry name" value="Ric8"/>
    <property type="match status" value="1"/>
</dbReference>
<dbReference type="PANTHER" id="PTHR12425:SF5">
    <property type="entry name" value="SYNEMBRYN"/>
    <property type="match status" value="1"/>
</dbReference>
<organism evidence="4 5">
    <name type="scientific">[Torrubiella] hemipterigena</name>
    <dbReference type="NCBI Taxonomy" id="1531966"/>
    <lineage>
        <taxon>Eukaryota</taxon>
        <taxon>Fungi</taxon>
        <taxon>Dikarya</taxon>
        <taxon>Ascomycota</taxon>
        <taxon>Pezizomycotina</taxon>
        <taxon>Sordariomycetes</taxon>
        <taxon>Hypocreomycetidae</taxon>
        <taxon>Hypocreales</taxon>
        <taxon>Clavicipitaceae</taxon>
        <taxon>Clavicipitaceae incertae sedis</taxon>
        <taxon>'Torrubiella' clade</taxon>
    </lineage>
</organism>
<sequence length="470" mass="52081">MATTLGTKTGAAKLQAVTELVDKLTKDLEHVSLLPKDRNEALEELKIYGRDPTNSDPIFTPDGIKTLLKHAFESPSRETSRAALRVLANAMVLKPTTRQMFVDEGFVPKACAELKTQSWDDEFLISRLLFLSTYGTTVELSNLIAQHKLATSILENLAKHAKRVSNKASSATEPMEDMALAETLKLLFNIMHFCKDEAPLFNPGLTHIIALLWRNDIPSKKPMEPPFGALVNALVNFDFSDDKAKAILYPTSEPTKVSSRLITLLDGALTDYQGSELDNIVTPLASVITKLYEYAPTNVQETMQMTLLPTVEDRTAVLGKTSTLSSKLLKNSTNPLTPALRNAISHLQFDLSGRDASKFVENVGYGFASGFLFSNNIPIPNSASEAFSAADASGNSRDVNPITGQFLDKEKHTDVPEMTQEEKEREAEKLFVLFERLKKNGIIDVQNPVEQAFREGKFRELDDDEVEELD</sequence>
<dbReference type="AlphaFoldDB" id="A0A0A1TFC8"/>
<dbReference type="EMBL" id="CDHN01000002">
    <property type="protein sequence ID" value="CEJ88744.1"/>
    <property type="molecule type" value="Genomic_DNA"/>
</dbReference>
<dbReference type="PANTHER" id="PTHR12425">
    <property type="entry name" value="SYNEMBRYN"/>
    <property type="match status" value="1"/>
</dbReference>
<evidence type="ECO:0000313" key="5">
    <source>
        <dbReference type="Proteomes" id="UP000039046"/>
    </source>
</evidence>
<dbReference type="OrthoDB" id="5585685at2759"/>
<dbReference type="GO" id="GO:0005737">
    <property type="term" value="C:cytoplasm"/>
    <property type="evidence" value="ECO:0007669"/>
    <property type="project" value="TreeGrafter"/>
</dbReference>
<dbReference type="SUPFAM" id="SSF48371">
    <property type="entry name" value="ARM repeat"/>
    <property type="match status" value="1"/>
</dbReference>
<gene>
    <name evidence="4" type="ORF">VHEMI04809</name>
</gene>
<evidence type="ECO:0000256" key="2">
    <source>
        <dbReference type="ARBA" id="ARBA00022658"/>
    </source>
</evidence>
<name>A0A0A1TFC8_9HYPO</name>
<keyword evidence="3" id="KW-0143">Chaperone</keyword>
<proteinExistence type="inferred from homology"/>
<evidence type="ECO:0000256" key="1">
    <source>
        <dbReference type="ARBA" id="ARBA00009049"/>
    </source>
</evidence>
<evidence type="ECO:0000256" key="3">
    <source>
        <dbReference type="ARBA" id="ARBA00023186"/>
    </source>
</evidence>
<dbReference type="InterPro" id="IPR019318">
    <property type="entry name" value="Gua_nucleotide_exch_fac_Ric8"/>
</dbReference>
<dbReference type="GO" id="GO:0005085">
    <property type="term" value="F:guanyl-nucleotide exchange factor activity"/>
    <property type="evidence" value="ECO:0007669"/>
    <property type="project" value="UniProtKB-KW"/>
</dbReference>
<accession>A0A0A1TFC8</accession>
<keyword evidence="5" id="KW-1185">Reference proteome</keyword>
<protein>
    <recommendedName>
        <fullName evidence="6">Guanine nucleotide exchange factor synembryn</fullName>
    </recommendedName>
</protein>
<dbReference type="InterPro" id="IPR011989">
    <property type="entry name" value="ARM-like"/>
</dbReference>
<dbReference type="InterPro" id="IPR016024">
    <property type="entry name" value="ARM-type_fold"/>
</dbReference>
<dbReference type="HOGENOM" id="CLU_015532_0_0_1"/>
<evidence type="ECO:0000313" key="4">
    <source>
        <dbReference type="EMBL" id="CEJ88744.1"/>
    </source>
</evidence>
<dbReference type="Proteomes" id="UP000039046">
    <property type="component" value="Unassembled WGS sequence"/>
</dbReference>
<keyword evidence="2" id="KW-0344">Guanine-nucleotide releasing factor</keyword>
<dbReference type="Gene3D" id="1.25.10.10">
    <property type="entry name" value="Leucine-rich Repeat Variant"/>
    <property type="match status" value="1"/>
</dbReference>
<comment type="similarity">
    <text evidence="1">Belongs to the synembryn family.</text>
</comment>